<dbReference type="InterPro" id="IPR027417">
    <property type="entry name" value="P-loop_NTPase"/>
</dbReference>
<proteinExistence type="predicted"/>
<evidence type="ECO:0000313" key="3">
    <source>
        <dbReference type="EMBL" id="OGZ93968.1"/>
    </source>
</evidence>
<protein>
    <recommendedName>
        <fullName evidence="2">Calcineurin-like phosphoesterase domain-containing protein</fullName>
    </recommendedName>
</protein>
<organism evidence="3 4">
    <name type="scientific">Candidatus Sungbacteria bacterium RIFCSPHIGHO2_01_FULL_47_32</name>
    <dbReference type="NCBI Taxonomy" id="1802264"/>
    <lineage>
        <taxon>Bacteria</taxon>
        <taxon>Candidatus Sungiibacteriota</taxon>
    </lineage>
</organism>
<dbReference type="Gene3D" id="3.60.21.10">
    <property type="match status" value="1"/>
</dbReference>
<dbReference type="Gene3D" id="3.40.50.300">
    <property type="entry name" value="P-loop containing nucleotide triphosphate hydrolases"/>
    <property type="match status" value="1"/>
</dbReference>
<dbReference type="Pfam" id="PF13671">
    <property type="entry name" value="AAA_33"/>
    <property type="match status" value="1"/>
</dbReference>
<feature type="region of interest" description="Disordered" evidence="1">
    <location>
        <begin position="1"/>
        <end position="34"/>
    </location>
</feature>
<accession>A0A1G2K6B0</accession>
<dbReference type="SUPFAM" id="SSF56300">
    <property type="entry name" value="Metallo-dependent phosphatases"/>
    <property type="match status" value="1"/>
</dbReference>
<name>A0A1G2K6B0_9BACT</name>
<evidence type="ECO:0000256" key="1">
    <source>
        <dbReference type="SAM" id="MobiDB-lite"/>
    </source>
</evidence>
<dbReference type="GO" id="GO:0016791">
    <property type="term" value="F:phosphatase activity"/>
    <property type="evidence" value="ECO:0007669"/>
    <property type="project" value="TreeGrafter"/>
</dbReference>
<dbReference type="SUPFAM" id="SSF52540">
    <property type="entry name" value="P-loop containing nucleoside triphosphate hydrolases"/>
    <property type="match status" value="1"/>
</dbReference>
<dbReference type="InterPro" id="IPR004843">
    <property type="entry name" value="Calcineurin-like_PHP"/>
</dbReference>
<evidence type="ECO:0000313" key="4">
    <source>
        <dbReference type="Proteomes" id="UP000177152"/>
    </source>
</evidence>
<dbReference type="Pfam" id="PF00149">
    <property type="entry name" value="Metallophos"/>
    <property type="match status" value="1"/>
</dbReference>
<dbReference type="InterPro" id="IPR050126">
    <property type="entry name" value="Ap4A_hydrolase"/>
</dbReference>
<gene>
    <name evidence="3" type="ORF">A2633_00815</name>
</gene>
<dbReference type="GO" id="GO:0005737">
    <property type="term" value="C:cytoplasm"/>
    <property type="evidence" value="ECO:0007669"/>
    <property type="project" value="TreeGrafter"/>
</dbReference>
<dbReference type="Proteomes" id="UP000177152">
    <property type="component" value="Unassembled WGS sequence"/>
</dbReference>
<feature type="domain" description="Calcineurin-like phosphoesterase" evidence="2">
    <location>
        <begin position="370"/>
        <end position="559"/>
    </location>
</feature>
<dbReference type="AlphaFoldDB" id="A0A1G2K6B0"/>
<comment type="caution">
    <text evidence="3">The sequence shown here is derived from an EMBL/GenBank/DDBJ whole genome shotgun (WGS) entry which is preliminary data.</text>
</comment>
<dbReference type="EMBL" id="MHQC01000046">
    <property type="protein sequence ID" value="OGZ93968.1"/>
    <property type="molecule type" value="Genomic_DNA"/>
</dbReference>
<sequence length="1046" mass="117590">MSLNREPEQFSGESETLKRKGSFSRPESKEEEKEIHIGKKTLVLIAGLPGSGKSTFAMRHFPLDSIISTDRIRQEISNNPANQLVSDKAFFLAKRMAEERLERGEIAVIDAQNLAEETRAQFYQAAEAHGARVEAILLDVDYREATARNKKRKKDVGEEYLRARRGTQRVALKSLEKSGHVNAVHVLKADETDGVRVALPEDDAEALKRDRDFLQEALRAEAVLGVAETGFLKREGMEDALSMRISAGSVMFLEANRTPEVEEFLKNNFFDHQVIDAERVAKRIHTEVGDEAVYDVMKFILKERVGLNLTTVVAYPPGFPYEERFRKGIENISERSGVAVPTTKIFAPDNSSVGQYRVEVERDAPEDVPLFLVGDVQGCYTAMRELSGRVREENLSNTEEGKPERTIVFVGDMADRGPYDAESVIYITSLVRKGRAVLVKGNHDENLLGGLKGEETKSQETTATVKELKRRLKPESIQKIIEMLEHAPYIAEWKGLVVAHAALPRIPRKGESLSEAEKKVITHGARTGGFSGGRAAVWKLHNTAAHDPEVLVVGGHTHEEAPVKNMIAGTAILDAGAEVQGKLWGMYYPELELASAEEPSVLKMFKILKQERLPERKDLLTFMEFARQQSFIDVLPGKGTYEGLTIASFSQITELGNLWEKYPVLRNFRGIIVDSNGNFVAHPFEKTHKAGDEIPLEKLNIVPEKVFEKANGSMGIVYFWKGKWNVSTKFSFENEDYTKPTQEMLSKLNTSVLDTSKTHVFEIILPNDSHIVDYGGKRELILLNSIEAKTGKAADWDDVVKTAHGLGVRTARDMTEEFSGKTIAEIYEFAQKEGNLANIEGLMARFRDAGGKEVMVKIKTREYDDKKFVRDRLDWKDILEAFEPATMEISEAKKDKLLGYNFDNSFAHACLETRVAWVKEQYLHVVADAREFLFAPKSEAELVYEEMIAGGVEKQKAVEKALRAAVPHLVKLLKEHKGEVLQGDMNAFMGFLRGIISEGEHPEEVLAKYAILRIQATIQSETKKRGKNSFWVIPESEKELKNFFRV</sequence>
<reference evidence="3 4" key="1">
    <citation type="journal article" date="2016" name="Nat. Commun.">
        <title>Thousands of microbial genomes shed light on interconnected biogeochemical processes in an aquifer system.</title>
        <authorList>
            <person name="Anantharaman K."/>
            <person name="Brown C.T."/>
            <person name="Hug L.A."/>
            <person name="Sharon I."/>
            <person name="Castelle C.J."/>
            <person name="Probst A.J."/>
            <person name="Thomas B.C."/>
            <person name="Singh A."/>
            <person name="Wilkins M.J."/>
            <person name="Karaoz U."/>
            <person name="Brodie E.L."/>
            <person name="Williams K.H."/>
            <person name="Hubbard S.S."/>
            <person name="Banfield J.F."/>
        </authorList>
    </citation>
    <scope>NUCLEOTIDE SEQUENCE [LARGE SCALE GENOMIC DNA]</scope>
</reference>
<dbReference type="PANTHER" id="PTHR42850">
    <property type="entry name" value="METALLOPHOSPHOESTERASE"/>
    <property type="match status" value="1"/>
</dbReference>
<dbReference type="InterPro" id="IPR029052">
    <property type="entry name" value="Metallo-depent_PP-like"/>
</dbReference>
<dbReference type="PANTHER" id="PTHR42850:SF4">
    <property type="entry name" value="ZINC-DEPENDENT ENDOPOLYPHOSPHATASE"/>
    <property type="match status" value="1"/>
</dbReference>
<evidence type="ECO:0000259" key="2">
    <source>
        <dbReference type="Pfam" id="PF00149"/>
    </source>
</evidence>